<accession>A0ABX9Q7L9</accession>
<evidence type="ECO:0000256" key="1">
    <source>
        <dbReference type="ARBA" id="ARBA00023015"/>
    </source>
</evidence>
<protein>
    <submittedName>
        <fullName evidence="5">MarR family transcriptional regulator</fullName>
    </submittedName>
</protein>
<dbReference type="PROSITE" id="PS01117">
    <property type="entry name" value="HTH_MARR_1"/>
    <property type="match status" value="1"/>
</dbReference>
<keyword evidence="6" id="KW-1185">Reference proteome</keyword>
<dbReference type="RefSeq" id="WP_120585542.1">
    <property type="nucleotide sequence ID" value="NZ_RAWI01000414.1"/>
</dbReference>
<name>A0ABX9Q7L9_9BACT</name>
<dbReference type="InterPro" id="IPR039422">
    <property type="entry name" value="MarR/SlyA-like"/>
</dbReference>
<keyword evidence="2" id="KW-0238">DNA-binding</keyword>
<proteinExistence type="predicted"/>
<evidence type="ECO:0000313" key="6">
    <source>
        <dbReference type="Proteomes" id="UP000278907"/>
    </source>
</evidence>
<dbReference type="SMART" id="SM00347">
    <property type="entry name" value="HTH_MARR"/>
    <property type="match status" value="1"/>
</dbReference>
<dbReference type="SUPFAM" id="SSF46785">
    <property type="entry name" value="Winged helix' DNA-binding domain"/>
    <property type="match status" value="1"/>
</dbReference>
<reference evidence="5 6" key="1">
    <citation type="submission" date="2018-09" db="EMBL/GenBank/DDBJ databases">
        <authorList>
            <person name="Livingstone P.G."/>
            <person name="Whitworth D.E."/>
        </authorList>
    </citation>
    <scope>NUCLEOTIDE SEQUENCE [LARGE SCALE GENOMIC DNA]</scope>
    <source>
        <strain evidence="5 6">CA031B</strain>
    </source>
</reference>
<feature type="domain" description="HTH marR-type" evidence="4">
    <location>
        <begin position="4"/>
        <end position="137"/>
    </location>
</feature>
<gene>
    <name evidence="5" type="ORF">D7Y13_34665</name>
</gene>
<dbReference type="PRINTS" id="PR00598">
    <property type="entry name" value="HTHMARR"/>
</dbReference>
<dbReference type="Gene3D" id="1.10.10.10">
    <property type="entry name" value="Winged helix-like DNA-binding domain superfamily/Winged helix DNA-binding domain"/>
    <property type="match status" value="1"/>
</dbReference>
<dbReference type="PANTHER" id="PTHR33164:SF107">
    <property type="entry name" value="TRANSCRIPTIONAL REGULATORY PROTEIN"/>
    <property type="match status" value="1"/>
</dbReference>
<comment type="caution">
    <text evidence="5">The sequence shown here is derived from an EMBL/GenBank/DDBJ whole genome shotgun (WGS) entry which is preliminary data.</text>
</comment>
<dbReference type="InterPro" id="IPR000835">
    <property type="entry name" value="HTH_MarR-typ"/>
</dbReference>
<keyword evidence="1" id="KW-0805">Transcription regulation</keyword>
<dbReference type="Proteomes" id="UP000278907">
    <property type="component" value="Unassembled WGS sequence"/>
</dbReference>
<dbReference type="InterPro" id="IPR023187">
    <property type="entry name" value="Tscrpt_reg_MarR-type_CS"/>
</dbReference>
<dbReference type="PROSITE" id="PS50995">
    <property type="entry name" value="HTH_MARR_2"/>
    <property type="match status" value="1"/>
</dbReference>
<evidence type="ECO:0000256" key="2">
    <source>
        <dbReference type="ARBA" id="ARBA00023125"/>
    </source>
</evidence>
<keyword evidence="3" id="KW-0804">Transcription</keyword>
<dbReference type="EMBL" id="RAWI01000414">
    <property type="protein sequence ID" value="RKH93268.1"/>
    <property type="molecule type" value="Genomic_DNA"/>
</dbReference>
<evidence type="ECO:0000259" key="4">
    <source>
        <dbReference type="PROSITE" id="PS50995"/>
    </source>
</evidence>
<dbReference type="Pfam" id="PF12802">
    <property type="entry name" value="MarR_2"/>
    <property type="match status" value="1"/>
</dbReference>
<dbReference type="InterPro" id="IPR036390">
    <property type="entry name" value="WH_DNA-bd_sf"/>
</dbReference>
<sequence length="140" mass="15643">MAHDRRYVFLLTRAQKRLQRHIERHTADQTGISAVQAGALFVMLRQDGALSGDLATALDIAPSAVTGLADRMVRAGLIERRIDTDDKRITRLWLTKLGREVGTRALADLGPLNATLTEGFSKDEMTVVSRWLTAVNERFR</sequence>
<dbReference type="InterPro" id="IPR036388">
    <property type="entry name" value="WH-like_DNA-bd_sf"/>
</dbReference>
<evidence type="ECO:0000256" key="3">
    <source>
        <dbReference type="ARBA" id="ARBA00023163"/>
    </source>
</evidence>
<evidence type="ECO:0000313" key="5">
    <source>
        <dbReference type="EMBL" id="RKH93268.1"/>
    </source>
</evidence>
<dbReference type="PANTHER" id="PTHR33164">
    <property type="entry name" value="TRANSCRIPTIONAL REGULATOR, MARR FAMILY"/>
    <property type="match status" value="1"/>
</dbReference>
<organism evidence="5 6">
    <name type="scientific">Corallococcus praedator</name>
    <dbReference type="NCBI Taxonomy" id="2316724"/>
    <lineage>
        <taxon>Bacteria</taxon>
        <taxon>Pseudomonadati</taxon>
        <taxon>Myxococcota</taxon>
        <taxon>Myxococcia</taxon>
        <taxon>Myxococcales</taxon>
        <taxon>Cystobacterineae</taxon>
        <taxon>Myxococcaceae</taxon>
        <taxon>Corallococcus</taxon>
    </lineage>
</organism>